<dbReference type="InterPro" id="IPR055344">
    <property type="entry name" value="SecD_SecF_C_bact"/>
</dbReference>
<dbReference type="InterPro" id="IPR048631">
    <property type="entry name" value="SecD_1st"/>
</dbReference>
<keyword evidence="8 9" id="KW-0472">Membrane</keyword>
<sequence length="690" mass="74570">MQTWKTKRKSQNAQKIHKPWKARVAAIIFLLATVVVGFYDFPQAWNQTAGFLKDKVHVSLPTLNEHAYRLGLDLQGGTHLVYEADMKEIPEADRADALAGVRDVIERRVNAFGVSEPLVQTTSTGGAYRVVVELAGVLDVSEAIQQIGETPVLEFKEQGSELDTKPTPADDKKLVELQKADRAAAQAVLLRAQKGENFDELVEEFSIESTKAETKGMILKMTAESTQYPAIAKAVTQYNPKPGTVFWKTVEQGSSMEIFKVTEKTTANNMRLSHILICFEGKQGCSKETTAMEANIQISKLKKEATPQNFSDLAKANSTDPSAATNGGDLGFATSNKYVPAFALAAETLEVGKISDVVETDFGYHLIYKQDQTAIPAYNVQHITMKLSSMTDVLPPASPWKNTGLSGKQLKNAVVEFDQNSGNPHVSIAFDNEGGELFGKLTAANIGKPIAIFLDGTAISTPVVQAAIYGGTAVITGNFDLDEAKILAQRLNAGALPVPVTLLSQQTIGPTLGALSLQKSIIAALIGFALVAGYMIAYYRLAGLFSVIALILYAFLNLVVYRVFDVTITLSGIAGFILSLGMAVDANVLIIERMKEEIASGRDLLSSIHEGFARAWPAIRDGNVSTLVVALVLYVFSASFIKGFALMLGIGVVISLFTAITATRIYMITAFPKQAVKMSWLSGLPKSKKV</sequence>
<evidence type="ECO:0000256" key="7">
    <source>
        <dbReference type="ARBA" id="ARBA00023010"/>
    </source>
</evidence>
<proteinExistence type="inferred from homology"/>
<dbReference type="SUPFAM" id="SSF82866">
    <property type="entry name" value="Multidrug efflux transporter AcrB transmembrane domain"/>
    <property type="match status" value="1"/>
</dbReference>
<dbReference type="Gene3D" id="3.10.50.40">
    <property type="match status" value="2"/>
</dbReference>
<dbReference type="GO" id="GO:0015450">
    <property type="term" value="F:protein-transporting ATPase activity"/>
    <property type="evidence" value="ECO:0007669"/>
    <property type="project" value="InterPro"/>
</dbReference>
<dbReference type="GO" id="GO:0043952">
    <property type="term" value="P:protein transport by the Sec complex"/>
    <property type="evidence" value="ECO:0007669"/>
    <property type="project" value="UniProtKB-UniRule"/>
</dbReference>
<dbReference type="SUPFAM" id="SSF54534">
    <property type="entry name" value="FKBP-like"/>
    <property type="match status" value="2"/>
</dbReference>
<evidence type="ECO:0000256" key="10">
    <source>
        <dbReference type="PROSITE-ProRule" id="PRU00278"/>
    </source>
</evidence>
<feature type="transmembrane region" description="Helical" evidence="9">
    <location>
        <begin position="624"/>
        <end position="641"/>
    </location>
</feature>
<dbReference type="GO" id="GO:0065002">
    <property type="term" value="P:intracellular protein transmembrane transport"/>
    <property type="evidence" value="ECO:0007669"/>
    <property type="project" value="UniProtKB-UniRule"/>
</dbReference>
<feature type="transmembrane region" description="Helical" evidence="9">
    <location>
        <begin position="647"/>
        <end position="667"/>
    </location>
</feature>
<comment type="subcellular location">
    <subcellularLocation>
        <location evidence="1 9">Cell membrane</location>
        <topology evidence="1 9">Multi-pass membrane protein</topology>
    </subcellularLocation>
</comment>
<dbReference type="AlphaFoldDB" id="A0A1F7VCV1"/>
<keyword evidence="6 9" id="KW-1133">Transmembrane helix</keyword>
<dbReference type="GO" id="GO:0006605">
    <property type="term" value="P:protein targeting"/>
    <property type="evidence" value="ECO:0007669"/>
    <property type="project" value="UniProtKB-UniRule"/>
</dbReference>
<dbReference type="Gene3D" id="3.30.70.3400">
    <property type="match status" value="1"/>
</dbReference>
<comment type="caution">
    <text evidence="12">The sequence shown here is derived from an EMBL/GenBank/DDBJ whole genome shotgun (WGS) entry which is preliminary data.</text>
</comment>
<dbReference type="NCBIfam" id="TIGR00916">
    <property type="entry name" value="2A0604s01"/>
    <property type="match status" value="1"/>
</dbReference>
<feature type="transmembrane region" description="Helical" evidence="9">
    <location>
        <begin position="20"/>
        <end position="39"/>
    </location>
</feature>
<evidence type="ECO:0000313" key="13">
    <source>
        <dbReference type="Proteomes" id="UP000176593"/>
    </source>
</evidence>
<evidence type="ECO:0000256" key="9">
    <source>
        <dbReference type="HAMAP-Rule" id="MF_01463"/>
    </source>
</evidence>
<evidence type="ECO:0000259" key="11">
    <source>
        <dbReference type="PROSITE" id="PS50198"/>
    </source>
</evidence>
<dbReference type="Pfam" id="PF07549">
    <property type="entry name" value="Sec_GG"/>
    <property type="match status" value="1"/>
</dbReference>
<keyword evidence="3 9" id="KW-1003">Cell membrane</keyword>
<dbReference type="InterPro" id="IPR022646">
    <property type="entry name" value="SecD/SecF_CS"/>
</dbReference>
<accession>A0A1F7VCV1</accession>
<dbReference type="InterPro" id="IPR048634">
    <property type="entry name" value="SecD_SecF_C"/>
</dbReference>
<dbReference type="Gene3D" id="1.20.1640.10">
    <property type="entry name" value="Multidrug efflux transporter AcrB transmembrane domain"/>
    <property type="match status" value="1"/>
</dbReference>
<dbReference type="PROSITE" id="PS50198">
    <property type="entry name" value="PPIC_PPIASE_2"/>
    <property type="match status" value="1"/>
</dbReference>
<dbReference type="InterPro" id="IPR005791">
    <property type="entry name" value="SecD"/>
</dbReference>
<comment type="similarity">
    <text evidence="9">Belongs to the SecD/SecF family. SecD subfamily.</text>
</comment>
<evidence type="ECO:0000256" key="1">
    <source>
        <dbReference type="ARBA" id="ARBA00004651"/>
    </source>
</evidence>
<dbReference type="InterPro" id="IPR054384">
    <property type="entry name" value="SecDF_P1_head"/>
</dbReference>
<name>A0A1F7VCV1_9BACT</name>
<dbReference type="Pfam" id="PF13616">
    <property type="entry name" value="Rotamase_3"/>
    <property type="match status" value="1"/>
</dbReference>
<protein>
    <recommendedName>
        <fullName evidence="9">Protein translocase subunit SecD</fullName>
    </recommendedName>
</protein>
<keyword evidence="2 9" id="KW-0813">Transport</keyword>
<evidence type="ECO:0000313" key="12">
    <source>
        <dbReference type="EMBL" id="OGL87958.1"/>
    </source>
</evidence>
<dbReference type="Proteomes" id="UP000176593">
    <property type="component" value="Unassembled WGS sequence"/>
</dbReference>
<dbReference type="HAMAP" id="MF_01463_B">
    <property type="entry name" value="SecD_B"/>
    <property type="match status" value="1"/>
</dbReference>
<evidence type="ECO:0000256" key="3">
    <source>
        <dbReference type="ARBA" id="ARBA00022475"/>
    </source>
</evidence>
<evidence type="ECO:0000256" key="5">
    <source>
        <dbReference type="ARBA" id="ARBA00022927"/>
    </source>
</evidence>
<keyword evidence="4 9" id="KW-0812">Transmembrane</keyword>
<dbReference type="EMBL" id="MGEQ01000002">
    <property type="protein sequence ID" value="OGL87958.1"/>
    <property type="molecule type" value="Genomic_DNA"/>
</dbReference>
<evidence type="ECO:0000256" key="8">
    <source>
        <dbReference type="ARBA" id="ARBA00023136"/>
    </source>
</evidence>
<dbReference type="InterPro" id="IPR023058">
    <property type="entry name" value="PPIase_PpiC_CS"/>
</dbReference>
<dbReference type="Pfam" id="PF02355">
    <property type="entry name" value="SecD_SecF_C"/>
    <property type="match status" value="1"/>
</dbReference>
<keyword evidence="7 9" id="KW-0811">Translocation</keyword>
<dbReference type="Gene3D" id="3.30.1360.200">
    <property type="match status" value="1"/>
</dbReference>
<organism evidence="12 13">
    <name type="scientific">Candidatus Uhrbacteria bacterium RIFCSPLOWO2_02_FULL_48_18</name>
    <dbReference type="NCBI Taxonomy" id="1802408"/>
    <lineage>
        <taxon>Bacteria</taxon>
        <taxon>Candidatus Uhriibacteriota</taxon>
    </lineage>
</organism>
<feature type="transmembrane region" description="Helical" evidence="9">
    <location>
        <begin position="544"/>
        <end position="564"/>
    </location>
</feature>
<keyword evidence="10" id="KW-0697">Rotamase</keyword>
<dbReference type="PANTHER" id="PTHR30081">
    <property type="entry name" value="PROTEIN-EXPORT MEMBRANE PROTEIN SEC"/>
    <property type="match status" value="1"/>
</dbReference>
<reference evidence="12 13" key="1">
    <citation type="journal article" date="2016" name="Nat. Commun.">
        <title>Thousands of microbial genomes shed light on interconnected biogeochemical processes in an aquifer system.</title>
        <authorList>
            <person name="Anantharaman K."/>
            <person name="Brown C.T."/>
            <person name="Hug L.A."/>
            <person name="Sharon I."/>
            <person name="Castelle C.J."/>
            <person name="Probst A.J."/>
            <person name="Thomas B.C."/>
            <person name="Singh A."/>
            <person name="Wilkins M.J."/>
            <person name="Karaoz U."/>
            <person name="Brodie E.L."/>
            <person name="Williams K.H."/>
            <person name="Hubbard S.S."/>
            <person name="Banfield J.F."/>
        </authorList>
    </citation>
    <scope>NUCLEOTIDE SEQUENCE [LARGE SCALE GENOMIC DNA]</scope>
</reference>
<dbReference type="Pfam" id="PF22599">
    <property type="entry name" value="SecDF_P1_head"/>
    <property type="match status" value="1"/>
</dbReference>
<dbReference type="InterPro" id="IPR000297">
    <property type="entry name" value="PPIase_PpiC"/>
</dbReference>
<dbReference type="InterPro" id="IPR046357">
    <property type="entry name" value="PPIase_dom_sf"/>
</dbReference>
<dbReference type="InterPro" id="IPR022813">
    <property type="entry name" value="SecD/SecF_arch_bac"/>
</dbReference>
<comment type="subunit">
    <text evidence="9">Forms a complex with SecF. Part of the essential Sec protein translocation apparatus which comprises SecA, SecYEG and auxiliary proteins SecDF. Other proteins may also be involved.</text>
</comment>
<feature type="transmembrane region" description="Helical" evidence="9">
    <location>
        <begin position="520"/>
        <end position="537"/>
    </location>
</feature>
<feature type="domain" description="PpiC" evidence="11">
    <location>
        <begin position="267"/>
        <end position="371"/>
    </location>
</feature>
<dbReference type="NCBIfam" id="TIGR01129">
    <property type="entry name" value="secD"/>
    <property type="match status" value="1"/>
</dbReference>
<comment type="function">
    <text evidence="9">Part of the Sec protein translocase complex. Interacts with the SecYEG preprotein conducting channel. SecDF uses the proton motive force (PMF) to complete protein translocation after the ATP-dependent function of SecA.</text>
</comment>
<evidence type="ECO:0000256" key="6">
    <source>
        <dbReference type="ARBA" id="ARBA00022989"/>
    </source>
</evidence>
<evidence type="ECO:0000256" key="2">
    <source>
        <dbReference type="ARBA" id="ARBA00022448"/>
    </source>
</evidence>
<dbReference type="Pfam" id="PF21760">
    <property type="entry name" value="SecD_1st"/>
    <property type="match status" value="1"/>
</dbReference>
<dbReference type="GO" id="GO:0003755">
    <property type="term" value="F:peptidyl-prolyl cis-trans isomerase activity"/>
    <property type="evidence" value="ECO:0007669"/>
    <property type="project" value="UniProtKB-KW"/>
</dbReference>
<keyword evidence="10" id="KW-0413">Isomerase</keyword>
<gene>
    <name evidence="9" type="primary">secD</name>
    <name evidence="12" type="ORF">A3I41_02515</name>
</gene>
<feature type="transmembrane region" description="Helical" evidence="9">
    <location>
        <begin position="570"/>
        <end position="590"/>
    </location>
</feature>
<dbReference type="PROSITE" id="PS01096">
    <property type="entry name" value="PPIC_PPIASE_1"/>
    <property type="match status" value="1"/>
</dbReference>
<dbReference type="PANTHER" id="PTHR30081:SF1">
    <property type="entry name" value="PROTEIN TRANSLOCASE SUBUNIT SECD"/>
    <property type="match status" value="1"/>
</dbReference>
<evidence type="ECO:0000256" key="4">
    <source>
        <dbReference type="ARBA" id="ARBA00022692"/>
    </source>
</evidence>
<keyword evidence="5 9" id="KW-0653">Protein transport</keyword>
<dbReference type="GO" id="GO:0005886">
    <property type="term" value="C:plasma membrane"/>
    <property type="evidence" value="ECO:0007669"/>
    <property type="project" value="UniProtKB-SubCell"/>
</dbReference>